<proteinExistence type="predicted"/>
<dbReference type="AlphaFoldDB" id="A0A370I504"/>
<keyword evidence="1" id="KW-1133">Transmembrane helix</keyword>
<dbReference type="InterPro" id="IPR046675">
    <property type="entry name" value="DUF6545"/>
</dbReference>
<evidence type="ECO:0000259" key="2">
    <source>
        <dbReference type="Pfam" id="PF20182"/>
    </source>
</evidence>
<keyword evidence="1" id="KW-0472">Membrane</keyword>
<feature type="transmembrane region" description="Helical" evidence="1">
    <location>
        <begin position="179"/>
        <end position="205"/>
    </location>
</feature>
<name>A0A370I504_9NOCA</name>
<feature type="transmembrane region" description="Helical" evidence="1">
    <location>
        <begin position="6"/>
        <end position="21"/>
    </location>
</feature>
<gene>
    <name evidence="3" type="ORF">DFR76_105143</name>
</gene>
<feature type="domain" description="DUF6545" evidence="2">
    <location>
        <begin position="251"/>
        <end position="376"/>
    </location>
</feature>
<feature type="transmembrane region" description="Helical" evidence="1">
    <location>
        <begin position="100"/>
        <end position="120"/>
    </location>
</feature>
<sequence>MYSGLFYAAAVVSMIALAYKVDQLRRDPSLQRWAVLAAMSVWTAVCVCVPPPSVRFVNRVTGIPNLAGLIVYILLIALAGAIQAVILVWQRSPAEIGRKIRVRMIGYAVIALALVALFFAGDASAERPVDFDIYYAKAPWLAELIVLYNLVFAFAAGDFVYSAVAAARVTGRPWLRRGLYLVGLSGLFGVVSIVVRMIAVVARWFDVTDFDRLDTEISPSLAALGIFIGCLGYTLPAAGERTTDLLARIGEYRALRPLWRDIRTAAPELASPIEAPWWDLKLRTTRRLAEIRDGQLALRAYTHPAAEQHARRLAEQAGLGDIERAAVVEAAEIKAAVRVRLGDLPAQAAISAATGRGGSDSASEIAWLTLVSHAYAHSPIVTETLRALRSDGVRPDEAPVE</sequence>
<feature type="transmembrane region" description="Helical" evidence="1">
    <location>
        <begin position="140"/>
        <end position="167"/>
    </location>
</feature>
<dbReference type="EMBL" id="QQBC01000005">
    <property type="protein sequence ID" value="RDI65827.1"/>
    <property type="molecule type" value="Genomic_DNA"/>
</dbReference>
<dbReference type="STRING" id="1210086.GCA_001613105_04192"/>
<evidence type="ECO:0000313" key="3">
    <source>
        <dbReference type="EMBL" id="RDI65827.1"/>
    </source>
</evidence>
<evidence type="ECO:0000313" key="4">
    <source>
        <dbReference type="Proteomes" id="UP000254869"/>
    </source>
</evidence>
<dbReference type="NCBIfam" id="NF042915">
    <property type="entry name" value="MAB_1171c_fam"/>
    <property type="match status" value="1"/>
</dbReference>
<keyword evidence="1" id="KW-0812">Transmembrane</keyword>
<dbReference type="RefSeq" id="WP_068000118.1">
    <property type="nucleotide sequence ID" value="NZ_QQBC01000005.1"/>
</dbReference>
<feature type="transmembrane region" description="Helical" evidence="1">
    <location>
        <begin position="33"/>
        <end position="54"/>
    </location>
</feature>
<evidence type="ECO:0000256" key="1">
    <source>
        <dbReference type="SAM" id="Phobius"/>
    </source>
</evidence>
<comment type="caution">
    <text evidence="3">The sequence shown here is derived from an EMBL/GenBank/DDBJ whole genome shotgun (WGS) entry which is preliminary data.</text>
</comment>
<organism evidence="3 4">
    <name type="scientific">Nocardia pseudobrasiliensis</name>
    <dbReference type="NCBI Taxonomy" id="45979"/>
    <lineage>
        <taxon>Bacteria</taxon>
        <taxon>Bacillati</taxon>
        <taxon>Actinomycetota</taxon>
        <taxon>Actinomycetes</taxon>
        <taxon>Mycobacteriales</taxon>
        <taxon>Nocardiaceae</taxon>
        <taxon>Nocardia</taxon>
    </lineage>
</organism>
<feature type="transmembrane region" description="Helical" evidence="1">
    <location>
        <begin position="217"/>
        <end position="238"/>
    </location>
</feature>
<accession>A0A370I504</accession>
<dbReference type="Proteomes" id="UP000254869">
    <property type="component" value="Unassembled WGS sequence"/>
</dbReference>
<protein>
    <recommendedName>
        <fullName evidence="2">DUF6545 domain-containing protein</fullName>
    </recommendedName>
</protein>
<dbReference type="Pfam" id="PF20182">
    <property type="entry name" value="DUF6545"/>
    <property type="match status" value="1"/>
</dbReference>
<feature type="transmembrane region" description="Helical" evidence="1">
    <location>
        <begin position="66"/>
        <end position="88"/>
    </location>
</feature>
<keyword evidence="4" id="KW-1185">Reference proteome</keyword>
<reference evidence="3 4" key="1">
    <citation type="submission" date="2018-07" db="EMBL/GenBank/DDBJ databases">
        <title>Genomic Encyclopedia of Type Strains, Phase IV (KMG-IV): sequencing the most valuable type-strain genomes for metagenomic binning, comparative biology and taxonomic classification.</title>
        <authorList>
            <person name="Goeker M."/>
        </authorList>
    </citation>
    <scope>NUCLEOTIDE SEQUENCE [LARGE SCALE GENOMIC DNA]</scope>
    <source>
        <strain evidence="3 4">DSM 44290</strain>
    </source>
</reference>
<dbReference type="InterPro" id="IPR050039">
    <property type="entry name" value="MAB_1171c-like"/>
</dbReference>